<dbReference type="EMBL" id="JABVEG010000007">
    <property type="protein sequence ID" value="NUI83145.1"/>
    <property type="molecule type" value="Genomic_DNA"/>
</dbReference>
<dbReference type="SUPFAM" id="SSF52833">
    <property type="entry name" value="Thioredoxin-like"/>
    <property type="match status" value="1"/>
</dbReference>
<protein>
    <submittedName>
        <fullName evidence="1">Thioredoxin family protein</fullName>
    </submittedName>
</protein>
<evidence type="ECO:0000313" key="1">
    <source>
        <dbReference type="EMBL" id="NUI83145.1"/>
    </source>
</evidence>
<proteinExistence type="predicted"/>
<dbReference type="Pfam" id="PF14595">
    <property type="entry name" value="Thioredoxin_9"/>
    <property type="match status" value="1"/>
</dbReference>
<dbReference type="RefSeq" id="WP_174841616.1">
    <property type="nucleotide sequence ID" value="NZ_JABVEF010000005.1"/>
</dbReference>
<evidence type="ECO:0000313" key="2">
    <source>
        <dbReference type="Proteomes" id="UP000610527"/>
    </source>
</evidence>
<reference evidence="1 2" key="1">
    <citation type="submission" date="2020-06" db="EMBL/GenBank/DDBJ databases">
        <title>Staphylococcus borealis sp. nov. -A novel member of the Staphylococcaceae family isolated from skin and blood in humans.</title>
        <authorList>
            <person name="Pain M."/>
            <person name="Wolden R."/>
            <person name="Jaen-Luchoro D."/>
            <person name="Salva-Serra F."/>
            <person name="Iglesias B.P."/>
            <person name="Karlsson R."/>
            <person name="Klingenberg C."/>
            <person name="Cavanagh J.P."/>
        </authorList>
    </citation>
    <scope>NUCLEOTIDE SEQUENCE [LARGE SCALE GENOMIC DNA]</scope>
    <source>
        <strain evidence="1 2">58-22</strain>
    </source>
</reference>
<organism evidence="1 2">
    <name type="scientific">Staphylococcus borealis</name>
    <dbReference type="NCBI Taxonomy" id="2742203"/>
    <lineage>
        <taxon>Bacteria</taxon>
        <taxon>Bacillati</taxon>
        <taxon>Bacillota</taxon>
        <taxon>Bacilli</taxon>
        <taxon>Bacillales</taxon>
        <taxon>Staphylococcaceae</taxon>
        <taxon>Staphylococcus</taxon>
    </lineage>
</organism>
<comment type="caution">
    <text evidence="1">The sequence shown here is derived from an EMBL/GenBank/DDBJ whole genome shotgun (WGS) entry which is preliminary data.</text>
</comment>
<accession>A0ABX2LVA6</accession>
<dbReference type="Gene3D" id="3.40.30.10">
    <property type="entry name" value="Glutaredoxin"/>
    <property type="match status" value="1"/>
</dbReference>
<name>A0ABX2LVA6_9STAP</name>
<dbReference type="Proteomes" id="UP000610527">
    <property type="component" value="Unassembled WGS sequence"/>
</dbReference>
<gene>
    <name evidence="1" type="ORF">HUN84_10510</name>
</gene>
<keyword evidence="2" id="KW-1185">Reference proteome</keyword>
<sequence>MANLETYFKKSQPLDDYIENMTVNKDNVLSIYNAFTPPSTDDRIGQLKDRPYSKVLVISEDWCGDAMMNLPILKHISESLQLEVRVFHRDEDTDLIDQYLTNGTARSIPIFIFMNDQFEQVSVWGPRAREAQDYVTQLRAEKLPNKEAPDYNDKEKEVHHEIATKYKSGSELWNQVYDSIISKLML</sequence>
<dbReference type="InterPro" id="IPR036249">
    <property type="entry name" value="Thioredoxin-like_sf"/>
</dbReference>